<gene>
    <name evidence="1" type="ORF">QWZ03_16480</name>
</gene>
<accession>A0ABT8B9A9</accession>
<evidence type="ECO:0000313" key="1">
    <source>
        <dbReference type="EMBL" id="MDN3578367.1"/>
    </source>
</evidence>
<dbReference type="RefSeq" id="WP_290333721.1">
    <property type="nucleotide sequence ID" value="NZ_JAUFPU010000018.1"/>
</dbReference>
<reference evidence="1" key="2">
    <citation type="submission" date="2023-06" db="EMBL/GenBank/DDBJ databases">
        <authorList>
            <person name="Lucena T."/>
            <person name="Sun Q."/>
        </authorList>
    </citation>
    <scope>NUCLEOTIDE SEQUENCE</scope>
    <source>
        <strain evidence="1">CECT 7703</strain>
    </source>
</reference>
<keyword evidence="2" id="KW-1185">Reference proteome</keyword>
<dbReference type="EMBL" id="JAUFPU010000018">
    <property type="protein sequence ID" value="MDN3578367.1"/>
    <property type="molecule type" value="Genomic_DNA"/>
</dbReference>
<evidence type="ECO:0000313" key="2">
    <source>
        <dbReference type="Proteomes" id="UP001180081"/>
    </source>
</evidence>
<evidence type="ECO:0008006" key="3">
    <source>
        <dbReference type="Google" id="ProtNLM"/>
    </source>
</evidence>
<name>A0ABT8B9A9_9NEIS</name>
<protein>
    <recommendedName>
        <fullName evidence="3">Lipocalin-like domain-containing protein</fullName>
    </recommendedName>
</protein>
<sequence>MDEQDLVGVWHLVGSAHINVDLDLPDDDDDDSAVVDWLYGHSPELLAQLEATGGLTLQVQADGSFRQTCSGEPAVEWFGANGVLEEKVVPFDGMVNSEGGEHFLLVPDLDWGAPEGEHEQATLRYDDGDTMICDRVALQGAQLIRTVSVVTDEAYGDRVVMAFRRATN</sequence>
<proteinExistence type="predicted"/>
<comment type="caution">
    <text evidence="1">The sequence shown here is derived from an EMBL/GenBank/DDBJ whole genome shotgun (WGS) entry which is preliminary data.</text>
</comment>
<dbReference type="Proteomes" id="UP001180081">
    <property type="component" value="Unassembled WGS sequence"/>
</dbReference>
<organism evidence="1 2">
    <name type="scientific">Chitinimonas viridis</name>
    <dbReference type="NCBI Taxonomy" id="664880"/>
    <lineage>
        <taxon>Bacteria</taxon>
        <taxon>Pseudomonadati</taxon>
        <taxon>Pseudomonadota</taxon>
        <taxon>Betaproteobacteria</taxon>
        <taxon>Neisseriales</taxon>
        <taxon>Chitinibacteraceae</taxon>
        <taxon>Chitinimonas</taxon>
    </lineage>
</organism>
<reference evidence="1" key="1">
    <citation type="journal article" date="2014" name="Int. J. Syst. Evol. Microbiol.">
        <title>Complete genome of a new Firmicutes species belonging to the dominant human colonic microbiota ('Ruminococcus bicirculans') reveals two chromosomes and a selective capacity to utilize plant glucans.</title>
        <authorList>
            <consortium name="NISC Comparative Sequencing Program"/>
            <person name="Wegmann U."/>
            <person name="Louis P."/>
            <person name="Goesmann A."/>
            <person name="Henrissat B."/>
            <person name="Duncan S.H."/>
            <person name="Flint H.J."/>
        </authorList>
    </citation>
    <scope>NUCLEOTIDE SEQUENCE</scope>
    <source>
        <strain evidence="1">CECT 7703</strain>
    </source>
</reference>